<dbReference type="EMBL" id="JAAALK010000081">
    <property type="protein sequence ID" value="KAG8089802.1"/>
    <property type="molecule type" value="Genomic_DNA"/>
</dbReference>
<dbReference type="InterPro" id="IPR044509">
    <property type="entry name" value="RIC2/4"/>
</dbReference>
<protein>
    <recommendedName>
        <fullName evidence="2">CRIB domain-containing protein</fullName>
    </recommendedName>
</protein>
<feature type="region of interest" description="Disordered" evidence="1">
    <location>
        <begin position="1"/>
        <end position="28"/>
    </location>
</feature>
<dbReference type="AlphaFoldDB" id="A0A8J6BKJ3"/>
<evidence type="ECO:0000313" key="4">
    <source>
        <dbReference type="Proteomes" id="UP000729402"/>
    </source>
</evidence>
<evidence type="ECO:0000259" key="2">
    <source>
        <dbReference type="PROSITE" id="PS50108"/>
    </source>
</evidence>
<dbReference type="PANTHER" id="PTHR46931">
    <property type="entry name" value="CRIB DOMAIN-CONTAINING PROTEIN RIC2"/>
    <property type="match status" value="1"/>
</dbReference>
<accession>A0A8J6BKJ3</accession>
<evidence type="ECO:0000256" key="1">
    <source>
        <dbReference type="SAM" id="MobiDB-lite"/>
    </source>
</evidence>
<reference evidence="3" key="1">
    <citation type="journal article" date="2021" name="bioRxiv">
        <title>Whole Genome Assembly and Annotation of Northern Wild Rice, Zizania palustris L., Supports a Whole Genome Duplication in the Zizania Genus.</title>
        <authorList>
            <person name="Haas M."/>
            <person name="Kono T."/>
            <person name="Macchietto M."/>
            <person name="Millas R."/>
            <person name="McGilp L."/>
            <person name="Shao M."/>
            <person name="Duquette J."/>
            <person name="Hirsch C.N."/>
            <person name="Kimball J."/>
        </authorList>
    </citation>
    <scope>NUCLEOTIDE SEQUENCE</scope>
    <source>
        <tissue evidence="3">Fresh leaf tissue</tissue>
    </source>
</reference>
<gene>
    <name evidence="3" type="ORF">GUJ93_ZPchr0011g28895</name>
</gene>
<sequence>MSEQQLPNKELEAQAAAPAPGAKREEEAKRRVLIAGIKKLIRSFRSLSSHIFEMYREVDDDDDDEGMEIDIEIGFPTDVQHVAHIGLDGSSGNITTSLRRGLQEEARELLSLSTNLTMEHLEHAMASLAAHNKEHSVVVADRSPAAPH</sequence>
<name>A0A8J6BKJ3_ZIZPA</name>
<comment type="caution">
    <text evidence="3">The sequence shown here is derived from an EMBL/GenBank/DDBJ whole genome shotgun (WGS) entry which is preliminary data.</text>
</comment>
<keyword evidence="4" id="KW-1185">Reference proteome</keyword>
<dbReference type="SMART" id="SM00285">
    <property type="entry name" value="PBD"/>
    <property type="match status" value="1"/>
</dbReference>
<dbReference type="CDD" id="cd00132">
    <property type="entry name" value="CRIB"/>
    <property type="match status" value="1"/>
</dbReference>
<dbReference type="OrthoDB" id="678664at2759"/>
<dbReference type="PANTHER" id="PTHR46931:SF5">
    <property type="entry name" value="OS11G0472600 PROTEIN"/>
    <property type="match status" value="1"/>
</dbReference>
<evidence type="ECO:0000313" key="3">
    <source>
        <dbReference type="EMBL" id="KAG8089802.1"/>
    </source>
</evidence>
<dbReference type="Pfam" id="PF00786">
    <property type="entry name" value="PBD"/>
    <property type="match status" value="1"/>
</dbReference>
<proteinExistence type="predicted"/>
<dbReference type="Proteomes" id="UP000729402">
    <property type="component" value="Unassembled WGS sequence"/>
</dbReference>
<reference evidence="3" key="2">
    <citation type="submission" date="2021-02" db="EMBL/GenBank/DDBJ databases">
        <authorList>
            <person name="Kimball J.A."/>
            <person name="Haas M.W."/>
            <person name="Macchietto M."/>
            <person name="Kono T."/>
            <person name="Duquette J."/>
            <person name="Shao M."/>
        </authorList>
    </citation>
    <scope>NUCLEOTIDE SEQUENCE</scope>
    <source>
        <tissue evidence="3">Fresh leaf tissue</tissue>
    </source>
</reference>
<dbReference type="InterPro" id="IPR000095">
    <property type="entry name" value="CRIB_dom"/>
</dbReference>
<feature type="domain" description="CRIB" evidence="2">
    <location>
        <begin position="73"/>
        <end position="86"/>
    </location>
</feature>
<dbReference type="PROSITE" id="PS50108">
    <property type="entry name" value="CRIB"/>
    <property type="match status" value="1"/>
</dbReference>
<organism evidence="3 4">
    <name type="scientific">Zizania palustris</name>
    <name type="common">Northern wild rice</name>
    <dbReference type="NCBI Taxonomy" id="103762"/>
    <lineage>
        <taxon>Eukaryota</taxon>
        <taxon>Viridiplantae</taxon>
        <taxon>Streptophyta</taxon>
        <taxon>Embryophyta</taxon>
        <taxon>Tracheophyta</taxon>
        <taxon>Spermatophyta</taxon>
        <taxon>Magnoliopsida</taxon>
        <taxon>Liliopsida</taxon>
        <taxon>Poales</taxon>
        <taxon>Poaceae</taxon>
        <taxon>BOP clade</taxon>
        <taxon>Oryzoideae</taxon>
        <taxon>Oryzeae</taxon>
        <taxon>Zizaniinae</taxon>
        <taxon>Zizania</taxon>
    </lineage>
</organism>